<protein>
    <submittedName>
        <fullName evidence="2">Uncharacterized protein</fullName>
    </submittedName>
</protein>
<proteinExistence type="predicted"/>
<sequence>MSSHIASLIAAVWSLIRIGKIPGESNNSKSVPNRTHFSSLVTPGLGAAGHILRFSKRLIKDDLPTFGYPTIPARTGRGSSPFSFRFVFTTDATDLAILPNFIVPMPSCPLEKTTLVP</sequence>
<keyword evidence="1" id="KW-0732">Signal</keyword>
<feature type="chain" id="PRO_5002063996" evidence="1">
    <location>
        <begin position="24"/>
        <end position="117"/>
    </location>
</feature>
<evidence type="ECO:0000313" key="2">
    <source>
        <dbReference type="EMBL" id="JAD90954.1"/>
    </source>
</evidence>
<name>A0A0A9DQS4_ARUDO</name>
<reference evidence="2" key="1">
    <citation type="submission" date="2014-09" db="EMBL/GenBank/DDBJ databases">
        <authorList>
            <person name="Magalhaes I.L.F."/>
            <person name="Oliveira U."/>
            <person name="Santos F.R."/>
            <person name="Vidigal T.H.D.A."/>
            <person name="Brescovit A.D."/>
            <person name="Santos A.J."/>
        </authorList>
    </citation>
    <scope>NUCLEOTIDE SEQUENCE</scope>
    <source>
        <tissue evidence="2">Shoot tissue taken approximately 20 cm above the soil surface</tissue>
    </source>
</reference>
<reference evidence="2" key="2">
    <citation type="journal article" date="2015" name="Data Brief">
        <title>Shoot transcriptome of the giant reed, Arundo donax.</title>
        <authorList>
            <person name="Barrero R.A."/>
            <person name="Guerrero F.D."/>
            <person name="Moolhuijzen P."/>
            <person name="Goolsby J.A."/>
            <person name="Tidwell J."/>
            <person name="Bellgard S.E."/>
            <person name="Bellgard M.I."/>
        </authorList>
    </citation>
    <scope>NUCLEOTIDE SEQUENCE</scope>
    <source>
        <tissue evidence="2">Shoot tissue taken approximately 20 cm above the soil surface</tissue>
    </source>
</reference>
<dbReference type="EMBL" id="GBRH01206941">
    <property type="protein sequence ID" value="JAD90954.1"/>
    <property type="molecule type" value="Transcribed_RNA"/>
</dbReference>
<organism evidence="2">
    <name type="scientific">Arundo donax</name>
    <name type="common">Giant reed</name>
    <name type="synonym">Donax arundinaceus</name>
    <dbReference type="NCBI Taxonomy" id="35708"/>
    <lineage>
        <taxon>Eukaryota</taxon>
        <taxon>Viridiplantae</taxon>
        <taxon>Streptophyta</taxon>
        <taxon>Embryophyta</taxon>
        <taxon>Tracheophyta</taxon>
        <taxon>Spermatophyta</taxon>
        <taxon>Magnoliopsida</taxon>
        <taxon>Liliopsida</taxon>
        <taxon>Poales</taxon>
        <taxon>Poaceae</taxon>
        <taxon>PACMAD clade</taxon>
        <taxon>Arundinoideae</taxon>
        <taxon>Arundineae</taxon>
        <taxon>Arundo</taxon>
    </lineage>
</organism>
<feature type="signal peptide" evidence="1">
    <location>
        <begin position="1"/>
        <end position="23"/>
    </location>
</feature>
<dbReference type="AlphaFoldDB" id="A0A0A9DQS4"/>
<accession>A0A0A9DQS4</accession>
<evidence type="ECO:0000256" key="1">
    <source>
        <dbReference type="SAM" id="SignalP"/>
    </source>
</evidence>